<comment type="caution">
    <text evidence="2">The sequence shown here is derived from an EMBL/GenBank/DDBJ whole genome shotgun (WGS) entry which is preliminary data.</text>
</comment>
<feature type="compositionally biased region" description="Polar residues" evidence="1">
    <location>
        <begin position="91"/>
        <end position="100"/>
    </location>
</feature>
<evidence type="ECO:0000256" key="1">
    <source>
        <dbReference type="SAM" id="MobiDB-lite"/>
    </source>
</evidence>
<dbReference type="AlphaFoldDB" id="X1VPT4"/>
<organism evidence="2">
    <name type="scientific">marine sediment metagenome</name>
    <dbReference type="NCBI Taxonomy" id="412755"/>
    <lineage>
        <taxon>unclassified sequences</taxon>
        <taxon>metagenomes</taxon>
        <taxon>ecological metagenomes</taxon>
    </lineage>
</organism>
<dbReference type="EMBL" id="BARW01040524">
    <property type="protein sequence ID" value="GAJ18581.1"/>
    <property type="molecule type" value="Genomic_DNA"/>
</dbReference>
<evidence type="ECO:0000313" key="2">
    <source>
        <dbReference type="EMBL" id="GAJ18581.1"/>
    </source>
</evidence>
<feature type="compositionally biased region" description="Basic and acidic residues" evidence="1">
    <location>
        <begin position="78"/>
        <end position="88"/>
    </location>
</feature>
<gene>
    <name evidence="2" type="ORF">S12H4_61182</name>
</gene>
<sequence>RERYVKRGITKLCNGKEFWITGWDSRNRCIYANHNPEVKVMAEERFKVEQKAGKVKDKADFYRKHKTRNYETVNNSARLDKNNREQECTVKPSTVNDSAR</sequence>
<feature type="region of interest" description="Disordered" evidence="1">
    <location>
        <begin position="75"/>
        <end position="100"/>
    </location>
</feature>
<reference evidence="2" key="1">
    <citation type="journal article" date="2014" name="Front. Microbiol.">
        <title>High frequency of phylogenetically diverse reductive dehalogenase-homologous genes in deep subseafloor sedimentary metagenomes.</title>
        <authorList>
            <person name="Kawai M."/>
            <person name="Futagami T."/>
            <person name="Toyoda A."/>
            <person name="Takaki Y."/>
            <person name="Nishi S."/>
            <person name="Hori S."/>
            <person name="Arai W."/>
            <person name="Tsubouchi T."/>
            <person name="Morono Y."/>
            <person name="Uchiyama I."/>
            <person name="Ito T."/>
            <person name="Fujiyama A."/>
            <person name="Inagaki F."/>
            <person name="Takami H."/>
        </authorList>
    </citation>
    <scope>NUCLEOTIDE SEQUENCE</scope>
    <source>
        <strain evidence="2">Expedition CK06-06</strain>
    </source>
</reference>
<protein>
    <submittedName>
        <fullName evidence="2">Uncharacterized protein</fullName>
    </submittedName>
</protein>
<accession>X1VPT4</accession>
<proteinExistence type="predicted"/>
<name>X1VPT4_9ZZZZ</name>
<feature type="non-terminal residue" evidence="2">
    <location>
        <position position="1"/>
    </location>
</feature>